<evidence type="ECO:0000259" key="6">
    <source>
        <dbReference type="Pfam" id="PF00441"/>
    </source>
</evidence>
<evidence type="ECO:0000313" key="8">
    <source>
        <dbReference type="Proteomes" id="UP000188929"/>
    </source>
</evidence>
<dbReference type="InterPro" id="IPR009075">
    <property type="entry name" value="AcylCo_DH/oxidase_C"/>
</dbReference>
<dbReference type="RefSeq" id="WP_076816446.1">
    <property type="nucleotide sequence ID" value="NZ_MOMC01000022.1"/>
</dbReference>
<organism evidence="7 8">
    <name type="scientific">Pseudofrankia asymbiotica</name>
    <dbReference type="NCBI Taxonomy" id="1834516"/>
    <lineage>
        <taxon>Bacteria</taxon>
        <taxon>Bacillati</taxon>
        <taxon>Actinomycetota</taxon>
        <taxon>Actinomycetes</taxon>
        <taxon>Frankiales</taxon>
        <taxon>Frankiaceae</taxon>
        <taxon>Pseudofrankia</taxon>
    </lineage>
</organism>
<dbReference type="EMBL" id="MOMC01000022">
    <property type="protein sequence ID" value="ONH30827.1"/>
    <property type="molecule type" value="Genomic_DNA"/>
</dbReference>
<reference evidence="8" key="1">
    <citation type="submission" date="2016-10" db="EMBL/GenBank/DDBJ databases">
        <title>Frankia sp. NRRL B-16386 Genome sequencing.</title>
        <authorList>
            <person name="Ghodhbane-Gtari F."/>
            <person name="Swanson E."/>
            <person name="Gueddou A."/>
            <person name="Hezbri K."/>
            <person name="Ktari K."/>
            <person name="Nouioui I."/>
            <person name="Morris K."/>
            <person name="Simpson S."/>
            <person name="Abebe-Akele F."/>
            <person name="Thomas K."/>
            <person name="Gtari M."/>
            <person name="Tisa L.S."/>
        </authorList>
    </citation>
    <scope>NUCLEOTIDE SEQUENCE [LARGE SCALE GENOMIC DNA]</scope>
    <source>
        <strain evidence="8">NRRL B-16386</strain>
    </source>
</reference>
<dbReference type="AlphaFoldDB" id="A0A1V2ICJ6"/>
<evidence type="ECO:0000256" key="3">
    <source>
        <dbReference type="ARBA" id="ARBA00022630"/>
    </source>
</evidence>
<evidence type="ECO:0000256" key="4">
    <source>
        <dbReference type="ARBA" id="ARBA00022827"/>
    </source>
</evidence>
<comment type="similarity">
    <text evidence="2">Belongs to the acyl-CoA dehydrogenase family.</text>
</comment>
<dbReference type="PANTHER" id="PTHR43884">
    <property type="entry name" value="ACYL-COA DEHYDROGENASE"/>
    <property type="match status" value="1"/>
</dbReference>
<dbReference type="PANTHER" id="PTHR43884:SF20">
    <property type="entry name" value="ACYL-COA DEHYDROGENASE FADE28"/>
    <property type="match status" value="1"/>
</dbReference>
<gene>
    <name evidence="7" type="ORF">BL253_12015</name>
</gene>
<dbReference type="Gene3D" id="1.20.140.10">
    <property type="entry name" value="Butyryl-CoA Dehydrogenase, subunit A, domain 3"/>
    <property type="match status" value="1"/>
</dbReference>
<dbReference type="InterPro" id="IPR036250">
    <property type="entry name" value="AcylCo_DH-like_C"/>
</dbReference>
<proteinExistence type="inferred from homology"/>
<keyword evidence="3" id="KW-0285">Flavoprotein</keyword>
<evidence type="ECO:0000256" key="2">
    <source>
        <dbReference type="ARBA" id="ARBA00009347"/>
    </source>
</evidence>
<dbReference type="Gene3D" id="1.10.540.10">
    <property type="entry name" value="Acyl-CoA dehydrogenase/oxidase, N-terminal domain"/>
    <property type="match status" value="1"/>
</dbReference>
<dbReference type="InterPro" id="IPR037069">
    <property type="entry name" value="AcylCoA_DH/ox_N_sf"/>
</dbReference>
<dbReference type="GO" id="GO:0050660">
    <property type="term" value="F:flavin adenine dinucleotide binding"/>
    <property type="evidence" value="ECO:0007669"/>
    <property type="project" value="InterPro"/>
</dbReference>
<dbReference type="Proteomes" id="UP000188929">
    <property type="component" value="Unassembled WGS sequence"/>
</dbReference>
<keyword evidence="4" id="KW-0274">FAD</keyword>
<evidence type="ECO:0000313" key="7">
    <source>
        <dbReference type="EMBL" id="ONH30827.1"/>
    </source>
</evidence>
<evidence type="ECO:0000256" key="1">
    <source>
        <dbReference type="ARBA" id="ARBA00001974"/>
    </source>
</evidence>
<evidence type="ECO:0000256" key="5">
    <source>
        <dbReference type="ARBA" id="ARBA00023002"/>
    </source>
</evidence>
<sequence length="352" mass="37801">MLFELDSDQQLWRTTIRDVLAKECPPALVRSVADQGADPGPLWRTFAGLGWTELTETAEAVELAILLEELGRATDPTPYLATMTWFTPLAPGVLSDGQTGTAVLEGVTAHRDPHGDEGWILDGTGHHVLDGDRADWFAVVTDAGVFTVPATEATVHRENVFDPLLHVADVSFWQVRVGEESRTRADVGLARDIALTGLALTMVGACRRVLDLTLDHVRTREQFGVPIGSFQAVKHKAVDMHVAIERATALAYFAALTIAEQDPRRATAAAMAKAAAGECTTVVFENGFQLFGGMGFTWENDLQFALKRALSGELLLGGADVHRARVTDALLDARAAAPAAGTTSEERHAAAV</sequence>
<keyword evidence="5" id="KW-0560">Oxidoreductase</keyword>
<dbReference type="SUPFAM" id="SSF56645">
    <property type="entry name" value="Acyl-CoA dehydrogenase NM domain-like"/>
    <property type="match status" value="1"/>
</dbReference>
<feature type="domain" description="Acyl-CoA dehydrogenase/oxidase C-terminal" evidence="6">
    <location>
        <begin position="198"/>
        <end position="330"/>
    </location>
</feature>
<comment type="caution">
    <text evidence="7">The sequence shown here is derived from an EMBL/GenBank/DDBJ whole genome shotgun (WGS) entry which is preliminary data.</text>
</comment>
<protein>
    <submittedName>
        <fullName evidence="7">Acyl-CoA dehydrogenase</fullName>
    </submittedName>
</protein>
<name>A0A1V2ICJ6_9ACTN</name>
<dbReference type="OrthoDB" id="8677713at2"/>
<dbReference type="InterPro" id="IPR009100">
    <property type="entry name" value="AcylCoA_DH/oxidase_NM_dom_sf"/>
</dbReference>
<accession>A0A1V2ICJ6</accession>
<dbReference type="STRING" id="1834516.BL253_12015"/>
<keyword evidence="8" id="KW-1185">Reference proteome</keyword>
<dbReference type="Pfam" id="PF00441">
    <property type="entry name" value="Acyl-CoA_dh_1"/>
    <property type="match status" value="1"/>
</dbReference>
<dbReference type="GO" id="GO:0003995">
    <property type="term" value="F:acyl-CoA dehydrogenase activity"/>
    <property type="evidence" value="ECO:0007669"/>
    <property type="project" value="TreeGrafter"/>
</dbReference>
<comment type="cofactor">
    <cofactor evidence="1">
        <name>FAD</name>
        <dbReference type="ChEBI" id="CHEBI:57692"/>
    </cofactor>
</comment>
<dbReference type="SUPFAM" id="SSF47203">
    <property type="entry name" value="Acyl-CoA dehydrogenase C-terminal domain-like"/>
    <property type="match status" value="1"/>
</dbReference>